<sequence>MTSSLSLLTLLRQRVLLRVALEPDWSTAQRLQPSTYELRMLTRYFTLLFSHEQGDVLLSSVLCLHEDDSTFLRLWHVEQTHDPDTEDIAVGLLMISARSTDTTLFCPESIAVVI</sequence>
<evidence type="ECO:0000313" key="2">
    <source>
        <dbReference type="EMBL" id="KAK5876400.1"/>
    </source>
</evidence>
<feature type="signal peptide" evidence="1">
    <location>
        <begin position="1"/>
        <end position="20"/>
    </location>
</feature>
<dbReference type="EMBL" id="JAULUE010002067">
    <property type="protein sequence ID" value="KAK5876400.1"/>
    <property type="molecule type" value="Genomic_DNA"/>
</dbReference>
<organism evidence="2 3">
    <name type="scientific">Champsocephalus esox</name>
    <name type="common">pike icefish</name>
    <dbReference type="NCBI Taxonomy" id="159716"/>
    <lineage>
        <taxon>Eukaryota</taxon>
        <taxon>Metazoa</taxon>
        <taxon>Chordata</taxon>
        <taxon>Craniata</taxon>
        <taxon>Vertebrata</taxon>
        <taxon>Euteleostomi</taxon>
        <taxon>Actinopterygii</taxon>
        <taxon>Neopterygii</taxon>
        <taxon>Teleostei</taxon>
        <taxon>Neoteleostei</taxon>
        <taxon>Acanthomorphata</taxon>
        <taxon>Eupercaria</taxon>
        <taxon>Perciformes</taxon>
        <taxon>Notothenioidei</taxon>
        <taxon>Channichthyidae</taxon>
        <taxon>Champsocephalus</taxon>
    </lineage>
</organism>
<name>A0AAN8B109_9TELE</name>
<comment type="caution">
    <text evidence="2">The sequence shown here is derived from an EMBL/GenBank/DDBJ whole genome shotgun (WGS) entry which is preliminary data.</text>
</comment>
<dbReference type="AlphaFoldDB" id="A0AAN8B109"/>
<reference evidence="2 3" key="1">
    <citation type="journal article" date="2023" name="Mol. Biol. Evol.">
        <title>Genomics of Secondarily Temperate Adaptation in the Only Non-Antarctic Icefish.</title>
        <authorList>
            <person name="Rivera-Colon A.G."/>
            <person name="Rayamajhi N."/>
            <person name="Minhas B.F."/>
            <person name="Madrigal G."/>
            <person name="Bilyk K.T."/>
            <person name="Yoon V."/>
            <person name="Hune M."/>
            <person name="Gregory S."/>
            <person name="Cheng C.H.C."/>
            <person name="Catchen J.M."/>
        </authorList>
    </citation>
    <scope>NUCLEOTIDE SEQUENCE [LARGE SCALE GENOMIC DNA]</scope>
    <source>
        <strain evidence="2">JC2023a</strain>
    </source>
</reference>
<gene>
    <name evidence="2" type="ORF">CesoFtcFv8_025758</name>
</gene>
<evidence type="ECO:0000256" key="1">
    <source>
        <dbReference type="SAM" id="SignalP"/>
    </source>
</evidence>
<evidence type="ECO:0000313" key="3">
    <source>
        <dbReference type="Proteomes" id="UP001335648"/>
    </source>
</evidence>
<dbReference type="Proteomes" id="UP001335648">
    <property type="component" value="Unassembled WGS sequence"/>
</dbReference>
<protein>
    <submittedName>
        <fullName evidence="2">Uncharacterized protein</fullName>
    </submittedName>
</protein>
<feature type="chain" id="PRO_5042978850" evidence="1">
    <location>
        <begin position="21"/>
        <end position="114"/>
    </location>
</feature>
<keyword evidence="1" id="KW-0732">Signal</keyword>
<proteinExistence type="predicted"/>
<keyword evidence="3" id="KW-1185">Reference proteome</keyword>
<accession>A0AAN8B109</accession>